<feature type="compositionally biased region" description="Gly residues" evidence="1">
    <location>
        <begin position="201"/>
        <end position="217"/>
    </location>
</feature>
<proteinExistence type="predicted"/>
<reference evidence="4" key="1">
    <citation type="journal article" date="2016" name="Nat. Commun.">
        <title>The Gonium pectorale genome demonstrates co-option of cell cycle regulation during the evolution of multicellularity.</title>
        <authorList>
            <person name="Hanschen E.R."/>
            <person name="Marriage T.N."/>
            <person name="Ferris P.J."/>
            <person name="Hamaji T."/>
            <person name="Toyoda A."/>
            <person name="Fujiyama A."/>
            <person name="Neme R."/>
            <person name="Noguchi H."/>
            <person name="Minakuchi Y."/>
            <person name="Suzuki M."/>
            <person name="Kawai-Toyooka H."/>
            <person name="Smith D.R."/>
            <person name="Sparks H."/>
            <person name="Anderson J."/>
            <person name="Bakaric R."/>
            <person name="Luria V."/>
            <person name="Karger A."/>
            <person name="Kirschner M.W."/>
            <person name="Durand P.M."/>
            <person name="Michod R.E."/>
            <person name="Nozaki H."/>
            <person name="Olson B.J."/>
        </authorList>
    </citation>
    <scope>NUCLEOTIDE SEQUENCE [LARGE SCALE GENOMIC DNA]</scope>
    <source>
        <strain evidence="4">NIES-2863</strain>
    </source>
</reference>
<evidence type="ECO:0000256" key="2">
    <source>
        <dbReference type="SAM" id="Phobius"/>
    </source>
</evidence>
<keyword evidence="2" id="KW-0812">Transmembrane</keyword>
<evidence type="ECO:0000256" key="1">
    <source>
        <dbReference type="SAM" id="MobiDB-lite"/>
    </source>
</evidence>
<keyword evidence="4" id="KW-1185">Reference proteome</keyword>
<keyword evidence="2" id="KW-1133">Transmembrane helix</keyword>
<gene>
    <name evidence="3" type="ORF">GPECTOR_3g477</name>
</gene>
<feature type="transmembrane region" description="Helical" evidence="2">
    <location>
        <begin position="70"/>
        <end position="88"/>
    </location>
</feature>
<sequence>MATLAARPTRGWDIGGVGGGDAAPAAAPAAATDPRVAVAGSGGQADARGRAEALLSGCKAALAALDSGLLVAYQVLLVVFGCWVLLSWKDVALSRYLAASHSTQQGRQDLERILTPLNSPSKAMAAAASGELSLAAAAALLPQVAAAGAASRRRQGDAAGSGGGGGGGGGDGNGVHAHAGSGGPGGPAAGGAPGPAHSNGAGHGGAGGGGGLGGGREGTVSRVDAVRLLRQQLMLSLGPWLHAHNATLSIE</sequence>
<organism evidence="3 4">
    <name type="scientific">Gonium pectorale</name>
    <name type="common">Green alga</name>
    <dbReference type="NCBI Taxonomy" id="33097"/>
    <lineage>
        <taxon>Eukaryota</taxon>
        <taxon>Viridiplantae</taxon>
        <taxon>Chlorophyta</taxon>
        <taxon>core chlorophytes</taxon>
        <taxon>Chlorophyceae</taxon>
        <taxon>CS clade</taxon>
        <taxon>Chlamydomonadales</taxon>
        <taxon>Volvocaceae</taxon>
        <taxon>Gonium</taxon>
    </lineage>
</organism>
<feature type="compositionally biased region" description="Gly residues" evidence="1">
    <location>
        <begin position="180"/>
        <end position="193"/>
    </location>
</feature>
<feature type="region of interest" description="Disordered" evidence="1">
    <location>
        <begin position="152"/>
        <end position="218"/>
    </location>
</feature>
<dbReference type="STRING" id="33097.A0A150GZK4"/>
<evidence type="ECO:0000313" key="3">
    <source>
        <dbReference type="EMBL" id="KXZ55346.1"/>
    </source>
</evidence>
<dbReference type="Proteomes" id="UP000075714">
    <property type="component" value="Unassembled WGS sequence"/>
</dbReference>
<dbReference type="EMBL" id="LSYV01000004">
    <property type="protein sequence ID" value="KXZ55346.1"/>
    <property type="molecule type" value="Genomic_DNA"/>
</dbReference>
<evidence type="ECO:0000313" key="4">
    <source>
        <dbReference type="Proteomes" id="UP000075714"/>
    </source>
</evidence>
<dbReference type="AlphaFoldDB" id="A0A150GZK4"/>
<accession>A0A150GZK4</accession>
<keyword evidence="2" id="KW-0472">Membrane</keyword>
<feature type="compositionally biased region" description="Gly residues" evidence="1">
    <location>
        <begin position="159"/>
        <end position="173"/>
    </location>
</feature>
<name>A0A150GZK4_GONPE</name>
<protein>
    <submittedName>
        <fullName evidence="3">Uncharacterized protein</fullName>
    </submittedName>
</protein>
<comment type="caution">
    <text evidence="3">The sequence shown here is derived from an EMBL/GenBank/DDBJ whole genome shotgun (WGS) entry which is preliminary data.</text>
</comment>
<dbReference type="OrthoDB" id="431980at2759"/>